<evidence type="ECO:0000256" key="6">
    <source>
        <dbReference type="SAM" id="Phobius"/>
    </source>
</evidence>
<comment type="caution">
    <text evidence="7">The sequence shown here is derived from an EMBL/GenBank/DDBJ whole genome shotgun (WGS) entry which is preliminary data.</text>
</comment>
<gene>
    <name evidence="7" type="ORF">COV59_04150</name>
</gene>
<evidence type="ECO:0000256" key="3">
    <source>
        <dbReference type="ARBA" id="ARBA00022692"/>
    </source>
</evidence>
<dbReference type="Gene3D" id="1.20.1440.20">
    <property type="entry name" value="LemA-like domain"/>
    <property type="match status" value="1"/>
</dbReference>
<keyword evidence="3 6" id="KW-0812">Transmembrane</keyword>
<reference evidence="7 8" key="1">
    <citation type="submission" date="2017-09" db="EMBL/GenBank/DDBJ databases">
        <title>Depth-based differentiation of microbial function through sediment-hosted aquifers and enrichment of novel symbionts in the deep terrestrial subsurface.</title>
        <authorList>
            <person name="Probst A.J."/>
            <person name="Ladd B."/>
            <person name="Jarett J.K."/>
            <person name="Geller-Mcgrath D.E."/>
            <person name="Sieber C.M."/>
            <person name="Emerson J.B."/>
            <person name="Anantharaman K."/>
            <person name="Thomas B.C."/>
            <person name="Malmstrom R."/>
            <person name="Stieglmeier M."/>
            <person name="Klingl A."/>
            <person name="Woyke T."/>
            <person name="Ryan C.M."/>
            <person name="Banfield J.F."/>
        </authorList>
    </citation>
    <scope>NUCLEOTIDE SEQUENCE [LARGE SCALE GENOMIC DNA]</scope>
    <source>
        <strain evidence="7">CG11_big_fil_rev_8_21_14_0_20_39_34</strain>
    </source>
</reference>
<dbReference type="PANTHER" id="PTHR34478">
    <property type="entry name" value="PROTEIN LEMA"/>
    <property type="match status" value="1"/>
</dbReference>
<evidence type="ECO:0000313" key="7">
    <source>
        <dbReference type="EMBL" id="PIR03832.1"/>
    </source>
</evidence>
<evidence type="ECO:0000313" key="8">
    <source>
        <dbReference type="Proteomes" id="UP000229600"/>
    </source>
</evidence>
<evidence type="ECO:0000256" key="5">
    <source>
        <dbReference type="ARBA" id="ARBA00023136"/>
    </source>
</evidence>
<dbReference type="SUPFAM" id="SSF140478">
    <property type="entry name" value="LemA-like"/>
    <property type="match status" value="1"/>
</dbReference>
<evidence type="ECO:0000256" key="1">
    <source>
        <dbReference type="ARBA" id="ARBA00004167"/>
    </source>
</evidence>
<evidence type="ECO:0008006" key="9">
    <source>
        <dbReference type="Google" id="ProtNLM"/>
    </source>
</evidence>
<dbReference type="InterPro" id="IPR007156">
    <property type="entry name" value="MamQ_LemA"/>
</dbReference>
<organism evidence="7 8">
    <name type="scientific">Candidatus Magasanikbacteria bacterium CG11_big_fil_rev_8_21_14_0_20_39_34</name>
    <dbReference type="NCBI Taxonomy" id="1974653"/>
    <lineage>
        <taxon>Bacteria</taxon>
        <taxon>Candidatus Magasanikiibacteriota</taxon>
    </lineage>
</organism>
<protein>
    <recommendedName>
        <fullName evidence="9">LemA family protein</fullName>
    </recommendedName>
</protein>
<dbReference type="GO" id="GO:0016020">
    <property type="term" value="C:membrane"/>
    <property type="evidence" value="ECO:0007669"/>
    <property type="project" value="UniProtKB-SubCell"/>
</dbReference>
<evidence type="ECO:0000256" key="4">
    <source>
        <dbReference type="ARBA" id="ARBA00022989"/>
    </source>
</evidence>
<dbReference type="InterPro" id="IPR023353">
    <property type="entry name" value="LemA-like_dom_sf"/>
</dbReference>
<dbReference type="Proteomes" id="UP000229600">
    <property type="component" value="Unassembled WGS sequence"/>
</dbReference>
<comment type="subcellular location">
    <subcellularLocation>
        <location evidence="1">Membrane</location>
        <topology evidence="1">Single-pass membrane protein</topology>
    </subcellularLocation>
</comment>
<sequence length="188" mass="21364">MSTVGYIILAIVVVLILWLIGAFNKFVKMRNRTDESWSDIDVQLKRRHDLIPNLINSVKGYMKHERELLENITKARAQAMQAQEAGDTKAMASAEGSLGGMLGKLQIAVEAYPDLKANQNVAQLMDELSDTENKIQASRRFYNGMVRDFNTGIQQFPSNLIAGVFGFKKYDFFEIEDEQERKNVEVKL</sequence>
<dbReference type="Pfam" id="PF04011">
    <property type="entry name" value="LemA"/>
    <property type="match status" value="1"/>
</dbReference>
<dbReference type="EMBL" id="PCWN01000008">
    <property type="protein sequence ID" value="PIR03832.1"/>
    <property type="molecule type" value="Genomic_DNA"/>
</dbReference>
<evidence type="ECO:0000256" key="2">
    <source>
        <dbReference type="ARBA" id="ARBA00008854"/>
    </source>
</evidence>
<name>A0A2H0N4L0_9BACT</name>
<comment type="similarity">
    <text evidence="2">Belongs to the LemA family.</text>
</comment>
<keyword evidence="4 6" id="KW-1133">Transmembrane helix</keyword>
<feature type="transmembrane region" description="Helical" evidence="6">
    <location>
        <begin position="6"/>
        <end position="23"/>
    </location>
</feature>
<accession>A0A2H0N4L0</accession>
<dbReference type="PANTHER" id="PTHR34478:SF1">
    <property type="entry name" value="PROTEIN LEMA"/>
    <property type="match status" value="1"/>
</dbReference>
<keyword evidence="5 6" id="KW-0472">Membrane</keyword>
<dbReference type="AlphaFoldDB" id="A0A2H0N4L0"/>
<proteinExistence type="inferred from homology"/>